<accession>A0A9P6J287</accession>
<keyword evidence="2" id="KW-1185">Reference proteome</keyword>
<dbReference type="AlphaFoldDB" id="A0A9P6J287"/>
<organism evidence="1 2">
    <name type="scientific">Mortierella alpina</name>
    <name type="common">Oleaginous fungus</name>
    <name type="synonym">Mortierella renispora</name>
    <dbReference type="NCBI Taxonomy" id="64518"/>
    <lineage>
        <taxon>Eukaryota</taxon>
        <taxon>Fungi</taxon>
        <taxon>Fungi incertae sedis</taxon>
        <taxon>Mucoromycota</taxon>
        <taxon>Mortierellomycotina</taxon>
        <taxon>Mortierellomycetes</taxon>
        <taxon>Mortierellales</taxon>
        <taxon>Mortierellaceae</taxon>
        <taxon>Mortierella</taxon>
    </lineage>
</organism>
<name>A0A9P6J287_MORAP</name>
<protein>
    <submittedName>
        <fullName evidence="1">Uncharacterized protein</fullName>
    </submittedName>
</protein>
<sequence length="206" mass="21651">MKGEEAGHFHRVANALVLLRPTAPVLDELAELDLNVDPSRDDDDADDDDAGGYLFLIPVPEGMANSCAALVDITAAPLPEVPPTFDVSVVLRTPLPGTLLVVSCADDGVPVAGGLESKSVLVAMRGSNDCAPVVCIIVVGFEECSNTEAFDVDEAARRLVAGILALEPMLELNPKVVAALALDISVENIEFADQVASKSKDDELME</sequence>
<comment type="caution">
    <text evidence="1">The sequence shown here is derived from an EMBL/GenBank/DDBJ whole genome shotgun (WGS) entry which is preliminary data.</text>
</comment>
<gene>
    <name evidence="1" type="ORF">BGZ70_009248</name>
</gene>
<evidence type="ECO:0000313" key="2">
    <source>
        <dbReference type="Proteomes" id="UP000738359"/>
    </source>
</evidence>
<dbReference type="Proteomes" id="UP000738359">
    <property type="component" value="Unassembled WGS sequence"/>
</dbReference>
<dbReference type="EMBL" id="JAAAHY010000736">
    <property type="protein sequence ID" value="KAF9958262.1"/>
    <property type="molecule type" value="Genomic_DNA"/>
</dbReference>
<reference evidence="1" key="1">
    <citation type="journal article" date="2020" name="Fungal Divers.">
        <title>Resolving the Mortierellaceae phylogeny through synthesis of multi-gene phylogenetics and phylogenomics.</title>
        <authorList>
            <person name="Vandepol N."/>
            <person name="Liber J."/>
            <person name="Desiro A."/>
            <person name="Na H."/>
            <person name="Kennedy M."/>
            <person name="Barry K."/>
            <person name="Grigoriev I.V."/>
            <person name="Miller A.N."/>
            <person name="O'Donnell K."/>
            <person name="Stajich J.E."/>
            <person name="Bonito G."/>
        </authorList>
    </citation>
    <scope>NUCLEOTIDE SEQUENCE</scope>
    <source>
        <strain evidence="1">CK1249</strain>
    </source>
</reference>
<proteinExistence type="predicted"/>
<evidence type="ECO:0000313" key="1">
    <source>
        <dbReference type="EMBL" id="KAF9958262.1"/>
    </source>
</evidence>